<evidence type="ECO:0000313" key="1">
    <source>
        <dbReference type="EMBL" id="GCE95541.1"/>
    </source>
</evidence>
<organism evidence="1 2">
    <name type="scientific">Limnospira platensis NIES-46</name>
    <dbReference type="NCBI Taxonomy" id="1236695"/>
    <lineage>
        <taxon>Bacteria</taxon>
        <taxon>Bacillati</taxon>
        <taxon>Cyanobacteriota</taxon>
        <taxon>Cyanophyceae</taxon>
        <taxon>Oscillatoriophycideae</taxon>
        <taxon>Oscillatoriales</taxon>
        <taxon>Sirenicapillariaceae</taxon>
        <taxon>Limnospira</taxon>
    </lineage>
</organism>
<evidence type="ECO:0008006" key="3">
    <source>
        <dbReference type="Google" id="ProtNLM"/>
    </source>
</evidence>
<dbReference type="Proteomes" id="UP000326169">
    <property type="component" value="Unassembled WGS sequence"/>
</dbReference>
<proteinExistence type="predicted"/>
<gene>
    <name evidence="1" type="ORF">NIES46_36070</name>
</gene>
<dbReference type="EMBL" id="BIMW01000138">
    <property type="protein sequence ID" value="GCE95541.1"/>
    <property type="molecule type" value="Genomic_DNA"/>
</dbReference>
<evidence type="ECO:0000313" key="2">
    <source>
        <dbReference type="Proteomes" id="UP000326169"/>
    </source>
</evidence>
<dbReference type="GeneID" id="301685837"/>
<accession>A0A5M3TC11</accession>
<comment type="caution">
    <text evidence="1">The sequence shown here is derived from an EMBL/GenBank/DDBJ whole genome shotgun (WGS) entry which is preliminary data.</text>
</comment>
<sequence>MTGCWELAENITLSLNTSPQVGEGLRGVYYMINQVAYRSDRTMLNNP</sequence>
<name>A0A5M3TC11_LIMPL</name>
<reference evidence="1 2" key="1">
    <citation type="journal article" date="2019" name="J Genomics">
        <title>The Draft Genome of a Hydrogen-producing Cyanobacterium, Arthrospira platensis NIES-46.</title>
        <authorList>
            <person name="Suzuki S."/>
            <person name="Yamaguchi H."/>
            <person name="Kawachi M."/>
        </authorList>
    </citation>
    <scope>NUCLEOTIDE SEQUENCE [LARGE SCALE GENOMIC DNA]</scope>
    <source>
        <strain evidence="1 2">NIES-46</strain>
    </source>
</reference>
<keyword evidence="2" id="KW-1185">Reference proteome</keyword>
<protein>
    <recommendedName>
        <fullName evidence="3">Transposase</fullName>
    </recommendedName>
</protein>
<dbReference type="RefSeq" id="WP_157888681.1">
    <property type="nucleotide sequence ID" value="NZ_BIMW01000138.1"/>
</dbReference>